<evidence type="ECO:0000313" key="2">
    <source>
        <dbReference type="EMBL" id="CAD8742934.1"/>
    </source>
</evidence>
<gene>
    <name evidence="2" type="ORF">HAND1043_LOCUS9428</name>
</gene>
<dbReference type="Pfam" id="PF05899">
    <property type="entry name" value="Cupin_3"/>
    <property type="match status" value="1"/>
</dbReference>
<feature type="domain" description="(S)-ureidoglycine aminohydrolase cupin" evidence="1">
    <location>
        <begin position="97"/>
        <end position="165"/>
    </location>
</feature>
<dbReference type="InterPro" id="IPR011051">
    <property type="entry name" value="RmlC_Cupin_sf"/>
</dbReference>
<dbReference type="AlphaFoldDB" id="A0A7S0XV39"/>
<reference evidence="2" key="1">
    <citation type="submission" date="2021-01" db="EMBL/GenBank/DDBJ databases">
        <authorList>
            <person name="Corre E."/>
            <person name="Pelletier E."/>
            <person name="Niang G."/>
            <person name="Scheremetjew M."/>
            <person name="Finn R."/>
            <person name="Kale V."/>
            <person name="Holt S."/>
            <person name="Cochrane G."/>
            <person name="Meng A."/>
            <person name="Brown T."/>
            <person name="Cohen L."/>
        </authorList>
    </citation>
    <scope>NUCLEOTIDE SEQUENCE</scope>
    <source>
        <strain evidence="2">CCMP441</strain>
    </source>
</reference>
<dbReference type="Gene3D" id="2.60.120.10">
    <property type="entry name" value="Jelly Rolls"/>
    <property type="match status" value="1"/>
</dbReference>
<proteinExistence type="predicted"/>
<accession>A0A7S0XV39</accession>
<name>A0A7S0XV39_HEMAN</name>
<evidence type="ECO:0000259" key="1">
    <source>
        <dbReference type="Pfam" id="PF05899"/>
    </source>
</evidence>
<dbReference type="SUPFAM" id="SSF51182">
    <property type="entry name" value="RmlC-like cupins"/>
    <property type="match status" value="1"/>
</dbReference>
<protein>
    <recommendedName>
        <fullName evidence="1">(S)-ureidoglycine aminohydrolase cupin domain-containing protein</fullName>
    </recommendedName>
</protein>
<organism evidence="2">
    <name type="scientific">Hemiselmis andersenii</name>
    <name type="common">Cryptophyte alga</name>
    <dbReference type="NCBI Taxonomy" id="464988"/>
    <lineage>
        <taxon>Eukaryota</taxon>
        <taxon>Cryptophyceae</taxon>
        <taxon>Cryptomonadales</taxon>
        <taxon>Hemiselmidaceae</taxon>
        <taxon>Hemiselmis</taxon>
    </lineage>
</organism>
<sequence length="302" mass="33541">MRRPREKATGTMRIFPVFLLALGGAAAFTSPALLSRHQLRRPAVYHGAVSAQKSLVRATGRAGLRSDSLCMKAAPEPAKVIKAGSSEEQEVLGMLTNTGFWSCPPSTATMYLDNQEVFKLLQGKVTITAVTVTGRELGEEIEFDEGDCGIVPPGSYRWKMLKPTTKQTNCREGLQLTTKGWREEPPLKAMMGKGTLSIIGRSSEDDFEYLKKLITDKGLIPETAFENAIQYKLDKDIYLSNLSFAITDRGMLVKDRVTEEVLGVLDGEGFKDYNPDLDYEETERSKRWTKDGNFNVDKLTGK</sequence>
<dbReference type="EMBL" id="HBFK01015371">
    <property type="protein sequence ID" value="CAD8742934.1"/>
    <property type="molecule type" value="Transcribed_RNA"/>
</dbReference>
<dbReference type="InterPro" id="IPR008579">
    <property type="entry name" value="UGlyAH_Cupin_dom"/>
</dbReference>
<dbReference type="InterPro" id="IPR014710">
    <property type="entry name" value="RmlC-like_jellyroll"/>
</dbReference>